<dbReference type="OrthoDB" id="6159439at2759"/>
<dbReference type="SUPFAM" id="SSF46689">
    <property type="entry name" value="Homeodomain-like"/>
    <property type="match status" value="1"/>
</dbReference>
<keyword evidence="3" id="KW-0221">Differentiation</keyword>
<dbReference type="GO" id="GO:0005634">
    <property type="term" value="C:nucleus"/>
    <property type="evidence" value="ECO:0007669"/>
    <property type="project" value="UniProtKB-SubCell"/>
</dbReference>
<evidence type="ECO:0000256" key="6">
    <source>
        <dbReference type="ARBA" id="ARBA00023125"/>
    </source>
</evidence>
<dbReference type="GO" id="GO:0000981">
    <property type="term" value="F:DNA-binding transcription factor activity, RNA polymerase II-specific"/>
    <property type="evidence" value="ECO:0007669"/>
    <property type="project" value="InterPro"/>
</dbReference>
<dbReference type="PROSITE" id="PS50071">
    <property type="entry name" value="HOMEOBOX_2"/>
    <property type="match status" value="1"/>
</dbReference>
<evidence type="ECO:0000256" key="8">
    <source>
        <dbReference type="ARBA" id="ARBA00023163"/>
    </source>
</evidence>
<dbReference type="PANTHER" id="PTHR46799">
    <property type="entry name" value="HOMEOBOX PROTEIN UNC-4 HOMOLOG"/>
    <property type="match status" value="1"/>
</dbReference>
<feature type="region of interest" description="Disordered" evidence="14">
    <location>
        <begin position="65"/>
        <end position="108"/>
    </location>
</feature>
<evidence type="ECO:0000256" key="10">
    <source>
        <dbReference type="ARBA" id="ARBA00038351"/>
    </source>
</evidence>
<feature type="DNA-binding region" description="Homeobox" evidence="12">
    <location>
        <begin position="104"/>
        <end position="163"/>
    </location>
</feature>
<dbReference type="InterPro" id="IPR001356">
    <property type="entry name" value="HD"/>
</dbReference>
<evidence type="ECO:0000256" key="5">
    <source>
        <dbReference type="ARBA" id="ARBA00023015"/>
    </source>
</evidence>
<proteinExistence type="inferred from homology"/>
<dbReference type="PROSITE" id="PS00027">
    <property type="entry name" value="HOMEOBOX_1"/>
    <property type="match status" value="1"/>
</dbReference>
<evidence type="ECO:0000259" key="15">
    <source>
        <dbReference type="PROSITE" id="PS50071"/>
    </source>
</evidence>
<dbReference type="SMART" id="SM00389">
    <property type="entry name" value="HOX"/>
    <property type="match status" value="1"/>
</dbReference>
<evidence type="ECO:0000313" key="17">
    <source>
        <dbReference type="Proteomes" id="UP001153620"/>
    </source>
</evidence>
<dbReference type="Proteomes" id="UP001153620">
    <property type="component" value="Chromosome 2"/>
</dbReference>
<feature type="compositionally biased region" description="Acidic residues" evidence="14">
    <location>
        <begin position="243"/>
        <end position="252"/>
    </location>
</feature>
<feature type="compositionally biased region" description="Basic residues" evidence="14">
    <location>
        <begin position="195"/>
        <end position="204"/>
    </location>
</feature>
<evidence type="ECO:0000256" key="1">
    <source>
        <dbReference type="ARBA" id="ARBA00004123"/>
    </source>
</evidence>
<keyword evidence="9 12" id="KW-0539">Nucleus</keyword>
<dbReference type="CDD" id="cd00086">
    <property type="entry name" value="homeodomain"/>
    <property type="match status" value="1"/>
</dbReference>
<feature type="region of interest" description="Disordered" evidence="14">
    <location>
        <begin position="237"/>
        <end position="260"/>
    </location>
</feature>
<evidence type="ECO:0000256" key="2">
    <source>
        <dbReference type="ARBA" id="ARBA00022473"/>
    </source>
</evidence>
<dbReference type="EMBL" id="OU895878">
    <property type="protein sequence ID" value="CAG9803829.1"/>
    <property type="molecule type" value="Genomic_DNA"/>
</dbReference>
<keyword evidence="5" id="KW-0805">Transcription regulation</keyword>
<dbReference type="GO" id="GO:1990837">
    <property type="term" value="F:sequence-specific double-stranded DNA binding"/>
    <property type="evidence" value="ECO:0007669"/>
    <property type="project" value="TreeGrafter"/>
</dbReference>
<dbReference type="Pfam" id="PF00046">
    <property type="entry name" value="Homeodomain"/>
    <property type="match status" value="1"/>
</dbReference>
<reference evidence="16" key="2">
    <citation type="submission" date="2022-10" db="EMBL/GenBank/DDBJ databases">
        <authorList>
            <consortium name="ENA_rothamsted_submissions"/>
            <consortium name="culmorum"/>
            <person name="King R."/>
        </authorList>
    </citation>
    <scope>NUCLEOTIDE SEQUENCE</scope>
</reference>
<dbReference type="FunFam" id="1.10.10.60:FF:000057">
    <property type="entry name" value="Short stature homeobox 2"/>
    <property type="match status" value="1"/>
</dbReference>
<gene>
    <name evidence="16" type="ORF">CHIRRI_LOCUS6725</name>
</gene>
<dbReference type="Gene3D" id="1.10.10.60">
    <property type="entry name" value="Homeodomain-like"/>
    <property type="match status" value="1"/>
</dbReference>
<feature type="compositionally biased region" description="Basic and acidic residues" evidence="14">
    <location>
        <begin position="91"/>
        <end position="101"/>
    </location>
</feature>
<keyword evidence="6 12" id="KW-0238">DNA-binding</keyword>
<dbReference type="InterPro" id="IPR017970">
    <property type="entry name" value="Homeobox_CS"/>
</dbReference>
<sequence>MSEPRNLQPALQFYAAAAAAQFTPRSGMVNWQPFLQFGMSFLNHQTLSNIANKNSINNNCGIGIKNSNKKPNIDHSSLNPTSSSDDSNDDQSSHVDEDNSFSKKRRSRTNFNSWQLEELERAFSASHYPDIFMREALAMRLDLIESRVAVWFQNRRAKVRKRENTKKGPGRPAHNAQPQTCSGEPIPSNEIKAREKARRKKRINKAVDRQARKLRAKGISVDMEALRTDYVAQQYGQNYNTSDSDDNDEDTIDVVGDATDGDSQRQIDCIDYNKTSKNFSKTNFFSIERILCKSS</sequence>
<evidence type="ECO:0000256" key="13">
    <source>
        <dbReference type="RuleBase" id="RU000682"/>
    </source>
</evidence>
<feature type="region of interest" description="Disordered" evidence="14">
    <location>
        <begin position="159"/>
        <end position="205"/>
    </location>
</feature>
<evidence type="ECO:0000256" key="11">
    <source>
        <dbReference type="ARBA" id="ARBA00069290"/>
    </source>
</evidence>
<evidence type="ECO:0000313" key="16">
    <source>
        <dbReference type="EMBL" id="CAG9803829.1"/>
    </source>
</evidence>
<dbReference type="InterPro" id="IPR009057">
    <property type="entry name" value="Homeodomain-like_sf"/>
</dbReference>
<evidence type="ECO:0000256" key="7">
    <source>
        <dbReference type="ARBA" id="ARBA00023155"/>
    </source>
</evidence>
<feature type="compositionally biased region" description="Low complexity" evidence="14">
    <location>
        <begin position="65"/>
        <end position="85"/>
    </location>
</feature>
<comment type="subcellular location">
    <subcellularLocation>
        <location evidence="1 12 13">Nucleus</location>
    </subcellularLocation>
</comment>
<keyword evidence="17" id="KW-1185">Reference proteome</keyword>
<dbReference type="GO" id="GO:0007399">
    <property type="term" value="P:nervous system development"/>
    <property type="evidence" value="ECO:0007669"/>
    <property type="project" value="UniProtKB-KW"/>
</dbReference>
<reference evidence="16" key="1">
    <citation type="submission" date="2022-01" db="EMBL/GenBank/DDBJ databases">
        <authorList>
            <person name="King R."/>
        </authorList>
    </citation>
    <scope>NUCLEOTIDE SEQUENCE</scope>
</reference>
<evidence type="ECO:0000256" key="14">
    <source>
        <dbReference type="SAM" id="MobiDB-lite"/>
    </source>
</evidence>
<keyword evidence="8" id="KW-0804">Transcription</keyword>
<evidence type="ECO:0000256" key="12">
    <source>
        <dbReference type="PROSITE-ProRule" id="PRU00108"/>
    </source>
</evidence>
<dbReference type="GO" id="GO:0030154">
    <property type="term" value="P:cell differentiation"/>
    <property type="evidence" value="ECO:0007669"/>
    <property type="project" value="UniProtKB-KW"/>
</dbReference>
<evidence type="ECO:0000256" key="4">
    <source>
        <dbReference type="ARBA" id="ARBA00022902"/>
    </source>
</evidence>
<comment type="similarity">
    <text evidence="10">Belongs to the paired homeobox family. Unc-4 subfamily.</text>
</comment>
<keyword evidence="4" id="KW-0524">Neurogenesis</keyword>
<keyword evidence="7 12" id="KW-0371">Homeobox</keyword>
<evidence type="ECO:0000256" key="9">
    <source>
        <dbReference type="ARBA" id="ARBA00023242"/>
    </source>
</evidence>
<organism evidence="16 17">
    <name type="scientific">Chironomus riparius</name>
    <dbReference type="NCBI Taxonomy" id="315576"/>
    <lineage>
        <taxon>Eukaryota</taxon>
        <taxon>Metazoa</taxon>
        <taxon>Ecdysozoa</taxon>
        <taxon>Arthropoda</taxon>
        <taxon>Hexapoda</taxon>
        <taxon>Insecta</taxon>
        <taxon>Pterygota</taxon>
        <taxon>Neoptera</taxon>
        <taxon>Endopterygota</taxon>
        <taxon>Diptera</taxon>
        <taxon>Nematocera</taxon>
        <taxon>Chironomoidea</taxon>
        <taxon>Chironomidae</taxon>
        <taxon>Chironominae</taxon>
        <taxon>Chironomus</taxon>
    </lineage>
</organism>
<protein>
    <recommendedName>
        <fullName evidence="11">Homeobox protein unc-4</fullName>
    </recommendedName>
</protein>
<feature type="domain" description="Homeobox" evidence="15">
    <location>
        <begin position="102"/>
        <end position="162"/>
    </location>
</feature>
<evidence type="ECO:0000256" key="3">
    <source>
        <dbReference type="ARBA" id="ARBA00022782"/>
    </source>
</evidence>
<keyword evidence="2" id="KW-0217">Developmental protein</keyword>
<dbReference type="PANTHER" id="PTHR46799:SF1">
    <property type="entry name" value="HOMEOBOX PROTEIN UNC-4 HOMOLOG"/>
    <property type="match status" value="1"/>
</dbReference>
<dbReference type="AlphaFoldDB" id="A0A9N9WRZ1"/>
<accession>A0A9N9WRZ1</accession>
<name>A0A9N9WRZ1_9DIPT</name>